<dbReference type="SUPFAM" id="SSF53300">
    <property type="entry name" value="vWA-like"/>
    <property type="match status" value="2"/>
</dbReference>
<dbReference type="SMART" id="SM00327">
    <property type="entry name" value="VWA"/>
    <property type="match status" value="2"/>
</dbReference>
<dbReference type="InterPro" id="IPR036465">
    <property type="entry name" value="vWFA_dom_sf"/>
</dbReference>
<dbReference type="Gene3D" id="3.40.50.410">
    <property type="entry name" value="von Willebrand factor, type A domain"/>
    <property type="match status" value="1"/>
</dbReference>
<feature type="transmembrane region" description="Helical" evidence="2">
    <location>
        <begin position="6"/>
        <end position="25"/>
    </location>
</feature>
<reference evidence="4" key="1">
    <citation type="submission" date="2022-01" db="EMBL/GenBank/DDBJ databases">
        <authorList>
            <person name="Criscuolo A."/>
        </authorList>
    </citation>
    <scope>NUCLEOTIDE SEQUENCE</scope>
    <source>
        <strain evidence="4">CIP111893</strain>
    </source>
</reference>
<keyword evidence="2" id="KW-1133">Transmembrane helix</keyword>
<evidence type="ECO:0000259" key="3">
    <source>
        <dbReference type="PROSITE" id="PS50234"/>
    </source>
</evidence>
<dbReference type="PANTHER" id="PTHR37947:SF2">
    <property type="entry name" value="VON WILLEBRAND FACTOR TYPE A"/>
    <property type="match status" value="1"/>
</dbReference>
<dbReference type="SUPFAM" id="SSF52317">
    <property type="entry name" value="Class I glutamine amidotransferase-like"/>
    <property type="match status" value="1"/>
</dbReference>
<sequence length="990" mass="107533">MGVQFEHPWFLLLLLPWVGMLWWMYRSTLRLTGARKHTAIGVRALTMLLIIMVASGLSPYWIQSQRDIVFVADRSASLQADKALGGWIGEAVRGKDQEDRSAVVSLGLDALVERSLSAGSGTERTEASLPFRTTINPNYSHLSHGLQLASGMLGEEGGRIVLLSDGEENVGNLMRQGRLLQHRGIVVDVLPIAPPERKDAAIERLDVPKSLKQAEKFTFEITVASTFAGEAELRLYEDNTELVKQSVTLERGENRFMLQSIASGTGFHRYRAELFAAGDEQAENNSGYAYSRVNGPPTVLVVEGKPDDSGNIVAALEASHIRTEIIQPEQLPQELADYARYDSIVLNNIPATRIAAKPMEWLSKAVSDYGIGLVKIGGEDSYGLGGYFKTPVERALPVYMELKGKRQLPSLGLILVIDKSGSMGGANIELAKEAAMRTVELMREQDTVGVLAFDNKPWWVVDPTRLDDKETVISDILGIHADGGTEIYSSLDMAYRAMLEVNTERKHIILLTDGQSASNPGYSSLTQSMTDNQITLSSVAIGNGADTNLLRALAEGAKGRYYFTNDESTLPAIFSREAVLMSRTYIVNQPFIPALGRAGNWAADLESGVPEIQAYVATTAKETAETILLSPDGDPLLARWQYGSGRSVAWTSDLTGKWSRDWVEWSKFSELFTKWVKWTFPQFAADPYEVTASVEGSEARLQITSEGSDRSGSAGLKVDVTDEKGATQQLSAIPTSPGEFEVHLPAAGPGAYVARIAPRAVGGEQAQDNEDEGMLAGFVIPYSQEYRIAKGDGTVKLEQLAALTGGRVLAVDNAAEVFRTDPISSREFIDVTRLLLIAALLLWLADIAIRRVSIQWSSIASAVGLLRQRLWSQPRSPRPEGAASVSRLQKRKGRVDSFYGRGKGSLNGHGADTRSGTSGNAAHREPRSDGSVVLKGKPPVAERSDRAAGDERKQAPADSTAAASGSKPADSGETGTTINRLLAAKNRTRR</sequence>
<dbReference type="EMBL" id="CAKMMF010000004">
    <property type="protein sequence ID" value="CAH1197717.1"/>
    <property type="molecule type" value="Genomic_DNA"/>
</dbReference>
<dbReference type="InterPro" id="IPR029062">
    <property type="entry name" value="Class_I_gatase-like"/>
</dbReference>
<organism evidence="4 5">
    <name type="scientific">Paenibacillus plantiphilus</name>
    <dbReference type="NCBI Taxonomy" id="2905650"/>
    <lineage>
        <taxon>Bacteria</taxon>
        <taxon>Bacillati</taxon>
        <taxon>Bacillota</taxon>
        <taxon>Bacilli</taxon>
        <taxon>Bacillales</taxon>
        <taxon>Paenibacillaceae</taxon>
        <taxon>Paenibacillus</taxon>
    </lineage>
</organism>
<feature type="compositionally biased region" description="Basic and acidic residues" evidence="1">
    <location>
        <begin position="940"/>
        <end position="955"/>
    </location>
</feature>
<accession>A0ABM9BZ00</accession>
<keyword evidence="2" id="KW-0812">Transmembrane</keyword>
<evidence type="ECO:0000256" key="1">
    <source>
        <dbReference type="SAM" id="MobiDB-lite"/>
    </source>
</evidence>
<evidence type="ECO:0000313" key="4">
    <source>
        <dbReference type="EMBL" id="CAH1197717.1"/>
    </source>
</evidence>
<gene>
    <name evidence="4" type="ORF">PAECIP111893_00907</name>
</gene>
<dbReference type="RefSeq" id="WP_236339238.1">
    <property type="nucleotide sequence ID" value="NZ_CAKMMF010000004.1"/>
</dbReference>
<comment type="caution">
    <text evidence="4">The sequence shown here is derived from an EMBL/GenBank/DDBJ whole genome shotgun (WGS) entry which is preliminary data.</text>
</comment>
<dbReference type="Gene3D" id="3.40.50.880">
    <property type="match status" value="2"/>
</dbReference>
<feature type="domain" description="VWFA" evidence="3">
    <location>
        <begin position="412"/>
        <end position="577"/>
    </location>
</feature>
<feature type="region of interest" description="Disordered" evidence="1">
    <location>
        <begin position="897"/>
        <end position="990"/>
    </location>
</feature>
<dbReference type="PROSITE" id="PS50234">
    <property type="entry name" value="VWFA"/>
    <property type="match status" value="1"/>
</dbReference>
<keyword evidence="2" id="KW-0472">Membrane</keyword>
<keyword evidence="5" id="KW-1185">Reference proteome</keyword>
<dbReference type="PANTHER" id="PTHR37947">
    <property type="entry name" value="BLL2462 PROTEIN"/>
    <property type="match status" value="1"/>
</dbReference>
<protein>
    <recommendedName>
        <fullName evidence="3">VWFA domain-containing protein</fullName>
    </recommendedName>
</protein>
<dbReference type="Pfam" id="PF07090">
    <property type="entry name" value="GATase1_like"/>
    <property type="match status" value="1"/>
</dbReference>
<dbReference type="InterPro" id="IPR002035">
    <property type="entry name" value="VWF_A"/>
</dbReference>
<name>A0ABM9BZ00_9BACL</name>
<evidence type="ECO:0000313" key="5">
    <source>
        <dbReference type="Proteomes" id="UP000838686"/>
    </source>
</evidence>
<proteinExistence type="predicted"/>
<dbReference type="Pfam" id="PF00092">
    <property type="entry name" value="VWA"/>
    <property type="match status" value="1"/>
</dbReference>
<dbReference type="CDD" id="cd00198">
    <property type="entry name" value="vWFA"/>
    <property type="match status" value="1"/>
</dbReference>
<dbReference type="InterPro" id="IPR010768">
    <property type="entry name" value="GATase1-like"/>
</dbReference>
<feature type="transmembrane region" description="Helical" evidence="2">
    <location>
        <begin position="45"/>
        <end position="62"/>
    </location>
</feature>
<dbReference type="Proteomes" id="UP000838686">
    <property type="component" value="Unassembled WGS sequence"/>
</dbReference>
<evidence type="ECO:0000256" key="2">
    <source>
        <dbReference type="SAM" id="Phobius"/>
    </source>
</evidence>